<dbReference type="KEGG" id="dfa:DFA_00330"/>
<dbReference type="InterPro" id="IPR031107">
    <property type="entry name" value="Small_HSP"/>
</dbReference>
<reference evidence="7" key="1">
    <citation type="journal article" date="2011" name="Genome Res.">
        <title>Phylogeny-wide analysis of social amoeba genomes highlights ancient origins for complex intercellular communication.</title>
        <authorList>
            <person name="Heidel A.J."/>
            <person name="Lawal H.M."/>
            <person name="Felder M."/>
            <person name="Schilde C."/>
            <person name="Helps N.R."/>
            <person name="Tunggal B."/>
            <person name="Rivero F."/>
            <person name="John U."/>
            <person name="Schleicher M."/>
            <person name="Eichinger L."/>
            <person name="Platzer M."/>
            <person name="Noegel A.A."/>
            <person name="Schaap P."/>
            <person name="Gloeckner G."/>
        </authorList>
    </citation>
    <scope>NUCLEOTIDE SEQUENCE [LARGE SCALE GENOMIC DNA]</scope>
    <source>
        <strain evidence="7">SH3</strain>
    </source>
</reference>
<keyword evidence="7" id="KW-1185">Reference proteome</keyword>
<sequence length="234" mass="27135">MISSKLIRISPIIKNNNILERSCHPGGWFSRCFSRGHQNVGQEGSAFYYGSFNNNVDQTNPSSSSTRVELFHLNKHEFKDHLKNWIRQAKYDYKDLNHHHHHNHGGSFNWYNFLNQYQQKLSQNTASDKQFTIPNSKISDLSTHYLVKVEIPGVKKTDISLNFSKEGTIVLETKNNNNNLQETDQNNSNNDNQNYRKEICFEETVNCEKITAKLEDGILYITVPKEVNTNINIQ</sequence>
<name>F4PR58_CACFS</name>
<evidence type="ECO:0000313" key="7">
    <source>
        <dbReference type="Proteomes" id="UP000007797"/>
    </source>
</evidence>
<dbReference type="Proteomes" id="UP000007797">
    <property type="component" value="Unassembled WGS sequence"/>
</dbReference>
<dbReference type="GeneID" id="14873108"/>
<dbReference type="PANTHER" id="PTHR11527">
    <property type="entry name" value="HEAT-SHOCK PROTEIN 20 FAMILY MEMBER"/>
    <property type="match status" value="1"/>
</dbReference>
<feature type="region of interest" description="Disordered" evidence="4">
    <location>
        <begin position="174"/>
        <end position="193"/>
    </location>
</feature>
<dbReference type="OrthoDB" id="1431247at2759"/>
<dbReference type="CDD" id="cd06464">
    <property type="entry name" value="ACD_sHsps-like"/>
    <property type="match status" value="1"/>
</dbReference>
<dbReference type="SUPFAM" id="SSF49764">
    <property type="entry name" value="HSP20-like chaperones"/>
    <property type="match status" value="1"/>
</dbReference>
<organism evidence="6 7">
    <name type="scientific">Cavenderia fasciculata</name>
    <name type="common">Slime mold</name>
    <name type="synonym">Dictyostelium fasciculatum</name>
    <dbReference type="NCBI Taxonomy" id="261658"/>
    <lineage>
        <taxon>Eukaryota</taxon>
        <taxon>Amoebozoa</taxon>
        <taxon>Evosea</taxon>
        <taxon>Eumycetozoa</taxon>
        <taxon>Dictyostelia</taxon>
        <taxon>Acytosteliales</taxon>
        <taxon>Cavenderiaceae</taxon>
        <taxon>Cavenderia</taxon>
    </lineage>
</organism>
<dbReference type="EMBL" id="GL883010">
    <property type="protein sequence ID" value="EGG20469.1"/>
    <property type="molecule type" value="Genomic_DNA"/>
</dbReference>
<evidence type="ECO:0000259" key="5">
    <source>
        <dbReference type="PROSITE" id="PS01031"/>
    </source>
</evidence>
<evidence type="ECO:0000256" key="3">
    <source>
        <dbReference type="RuleBase" id="RU003616"/>
    </source>
</evidence>
<accession>F4PR58</accession>
<dbReference type="InterPro" id="IPR008978">
    <property type="entry name" value="HSP20-like_chaperone"/>
</dbReference>
<protein>
    <recommendedName>
        <fullName evidence="5">SHSP domain-containing protein</fullName>
    </recommendedName>
</protein>
<evidence type="ECO:0000313" key="6">
    <source>
        <dbReference type="EMBL" id="EGG20469.1"/>
    </source>
</evidence>
<dbReference type="PROSITE" id="PS01031">
    <property type="entry name" value="SHSP"/>
    <property type="match status" value="1"/>
</dbReference>
<keyword evidence="1" id="KW-0346">Stress response</keyword>
<gene>
    <name evidence="6" type="ORF">DFA_00330</name>
</gene>
<evidence type="ECO:0000256" key="4">
    <source>
        <dbReference type="SAM" id="MobiDB-lite"/>
    </source>
</evidence>
<evidence type="ECO:0000256" key="1">
    <source>
        <dbReference type="ARBA" id="ARBA00023016"/>
    </source>
</evidence>
<dbReference type="InterPro" id="IPR002068">
    <property type="entry name" value="A-crystallin/Hsp20_dom"/>
</dbReference>
<dbReference type="AlphaFoldDB" id="F4PR58"/>
<evidence type="ECO:0000256" key="2">
    <source>
        <dbReference type="PROSITE-ProRule" id="PRU00285"/>
    </source>
</evidence>
<comment type="similarity">
    <text evidence="2 3">Belongs to the small heat shock protein (HSP20) family.</text>
</comment>
<dbReference type="Pfam" id="PF00011">
    <property type="entry name" value="HSP20"/>
    <property type="match status" value="1"/>
</dbReference>
<dbReference type="RefSeq" id="XP_004358319.1">
    <property type="nucleotide sequence ID" value="XM_004358262.1"/>
</dbReference>
<dbReference type="Gene3D" id="2.60.40.790">
    <property type="match status" value="1"/>
</dbReference>
<proteinExistence type="inferred from homology"/>
<feature type="domain" description="SHSP" evidence="5">
    <location>
        <begin position="126"/>
        <end position="234"/>
    </location>
</feature>